<evidence type="ECO:0000256" key="1">
    <source>
        <dbReference type="ARBA" id="ARBA00004429"/>
    </source>
</evidence>
<feature type="transmembrane region" description="Helical" evidence="9">
    <location>
        <begin position="109"/>
        <end position="136"/>
    </location>
</feature>
<evidence type="ECO:0000256" key="5">
    <source>
        <dbReference type="ARBA" id="ARBA00022519"/>
    </source>
</evidence>
<keyword evidence="6 9" id="KW-0812">Transmembrane</keyword>
<proteinExistence type="inferred from homology"/>
<keyword evidence="8 9" id="KW-0472">Membrane</keyword>
<evidence type="ECO:0000256" key="3">
    <source>
        <dbReference type="ARBA" id="ARBA00022448"/>
    </source>
</evidence>
<reference evidence="12" key="1">
    <citation type="submission" date="2023-06" db="EMBL/GenBank/DDBJ databases">
        <title>Identification and characterization of horizontal gene transfer across gut microbiota members of farm animals based on homology search.</title>
        <authorList>
            <person name="Zeman M."/>
            <person name="Kubasova T."/>
            <person name="Jahodarova E."/>
            <person name="Nykrynova M."/>
            <person name="Rychlik I."/>
        </authorList>
    </citation>
    <scope>NUCLEOTIDE SEQUENCE [LARGE SCALE GENOMIC DNA]</scope>
    <source>
        <strain evidence="12">ET39</strain>
    </source>
</reference>
<dbReference type="PIRSF" id="PIRSF006648">
    <property type="entry name" value="DrrB"/>
    <property type="match status" value="1"/>
</dbReference>
<gene>
    <name evidence="11" type="ORF">QUV96_08055</name>
</gene>
<protein>
    <recommendedName>
        <fullName evidence="9">Transport permease protein</fullName>
    </recommendedName>
</protein>
<evidence type="ECO:0000256" key="9">
    <source>
        <dbReference type="RuleBase" id="RU361157"/>
    </source>
</evidence>
<keyword evidence="12" id="KW-1185">Reference proteome</keyword>
<keyword evidence="5" id="KW-0997">Cell inner membrane</keyword>
<keyword evidence="4 9" id="KW-1003">Cell membrane</keyword>
<dbReference type="InterPro" id="IPR047817">
    <property type="entry name" value="ABC2_TM_bact-type"/>
</dbReference>
<evidence type="ECO:0000256" key="7">
    <source>
        <dbReference type="ARBA" id="ARBA00022989"/>
    </source>
</evidence>
<reference evidence="11 12" key="3">
    <citation type="submission" date="2023-06" db="EMBL/GenBank/DDBJ databases">
        <authorList>
            <person name="Zeman M."/>
            <person name="Kubasova T."/>
            <person name="Jahodarova E."/>
            <person name="Nykrynova M."/>
            <person name="Rychlik I."/>
        </authorList>
    </citation>
    <scope>NUCLEOTIDE SEQUENCE [LARGE SCALE GENOMIC DNA]</scope>
    <source>
        <strain evidence="11 12">ET39</strain>
    </source>
</reference>
<feature type="domain" description="ABC transmembrane type-2" evidence="10">
    <location>
        <begin position="31"/>
        <end position="249"/>
    </location>
</feature>
<dbReference type="Pfam" id="PF01061">
    <property type="entry name" value="ABC2_membrane"/>
    <property type="match status" value="1"/>
</dbReference>
<keyword evidence="3 9" id="KW-0813">Transport</keyword>
<comment type="caution">
    <text evidence="11">The sequence shown here is derived from an EMBL/GenBank/DDBJ whole genome shotgun (WGS) entry which is preliminary data.</text>
</comment>
<evidence type="ECO:0000256" key="2">
    <source>
        <dbReference type="ARBA" id="ARBA00007783"/>
    </source>
</evidence>
<feature type="transmembrane region" description="Helical" evidence="9">
    <location>
        <begin position="30"/>
        <end position="52"/>
    </location>
</feature>
<evidence type="ECO:0000256" key="4">
    <source>
        <dbReference type="ARBA" id="ARBA00022475"/>
    </source>
</evidence>
<dbReference type="PROSITE" id="PS51012">
    <property type="entry name" value="ABC_TM2"/>
    <property type="match status" value="1"/>
</dbReference>
<evidence type="ECO:0000259" key="10">
    <source>
        <dbReference type="PROSITE" id="PS51012"/>
    </source>
</evidence>
<dbReference type="Proteomes" id="UP001529340">
    <property type="component" value="Unassembled WGS sequence"/>
</dbReference>
<dbReference type="RefSeq" id="WP_289608033.1">
    <property type="nucleotide sequence ID" value="NZ_JAUDCG010000034.1"/>
</dbReference>
<accession>A0ABT7UF44</accession>
<evidence type="ECO:0000313" key="12">
    <source>
        <dbReference type="Proteomes" id="UP001529340"/>
    </source>
</evidence>
<dbReference type="InterPro" id="IPR000412">
    <property type="entry name" value="ABC_2_transport"/>
</dbReference>
<dbReference type="PANTHER" id="PTHR30413:SF8">
    <property type="entry name" value="TRANSPORT PERMEASE PROTEIN"/>
    <property type="match status" value="1"/>
</dbReference>
<dbReference type="PANTHER" id="PTHR30413">
    <property type="entry name" value="INNER MEMBRANE TRANSPORT PERMEASE"/>
    <property type="match status" value="1"/>
</dbReference>
<evidence type="ECO:0000256" key="6">
    <source>
        <dbReference type="ARBA" id="ARBA00022692"/>
    </source>
</evidence>
<feature type="transmembrane region" description="Helical" evidence="9">
    <location>
        <begin position="64"/>
        <end position="88"/>
    </location>
</feature>
<feature type="transmembrane region" description="Helical" evidence="9">
    <location>
        <begin position="172"/>
        <end position="190"/>
    </location>
</feature>
<reference evidence="11 12" key="2">
    <citation type="submission" date="2023-06" db="EMBL/GenBank/DDBJ databases">
        <title>Identification and characterization of horizontal gene transfer across gut microbiota members of farm animals based on homology search.</title>
        <authorList>
            <person name="Schwarzerova J."/>
            <person name="Nykrynova M."/>
            <person name="Jureckova K."/>
            <person name="Cejkova D."/>
            <person name="Rychlik I."/>
        </authorList>
    </citation>
    <scope>NUCLEOTIDE SEQUENCE [LARGE SCALE GENOMIC DNA]</scope>
    <source>
        <strain evidence="11 12">ET39</strain>
    </source>
</reference>
<name>A0ABT7UF44_9FIRM</name>
<keyword evidence="7 9" id="KW-1133">Transmembrane helix</keyword>
<comment type="similarity">
    <text evidence="2 9">Belongs to the ABC-2 integral membrane protein family.</text>
</comment>
<evidence type="ECO:0000313" key="11">
    <source>
        <dbReference type="EMBL" id="MDM8157588.1"/>
    </source>
</evidence>
<dbReference type="InterPro" id="IPR013525">
    <property type="entry name" value="ABC2_TM"/>
</dbReference>
<organism evidence="11 12">
    <name type="scientific">Amedibacillus dolichus</name>
    <dbReference type="NCBI Taxonomy" id="31971"/>
    <lineage>
        <taxon>Bacteria</taxon>
        <taxon>Bacillati</taxon>
        <taxon>Bacillota</taxon>
        <taxon>Erysipelotrichia</taxon>
        <taxon>Erysipelotrichales</taxon>
        <taxon>Erysipelotrichaceae</taxon>
        <taxon>Amedibacillus</taxon>
    </lineage>
</organism>
<feature type="transmembrane region" description="Helical" evidence="9">
    <location>
        <begin position="225"/>
        <end position="246"/>
    </location>
</feature>
<evidence type="ECO:0000256" key="8">
    <source>
        <dbReference type="ARBA" id="ARBA00023136"/>
    </source>
</evidence>
<comment type="subcellular location">
    <subcellularLocation>
        <location evidence="1">Cell inner membrane</location>
        <topology evidence="1">Multi-pass membrane protein</topology>
    </subcellularLocation>
    <subcellularLocation>
        <location evidence="9">Cell membrane</location>
        <topology evidence="9">Multi-pass membrane protein</topology>
    </subcellularLocation>
</comment>
<dbReference type="EMBL" id="JAUDCG010000034">
    <property type="protein sequence ID" value="MDM8157588.1"/>
    <property type="molecule type" value="Genomic_DNA"/>
</dbReference>
<feature type="transmembrane region" description="Helical" evidence="9">
    <location>
        <begin position="142"/>
        <end position="165"/>
    </location>
</feature>
<sequence length="257" mass="29346">MHQNNDRRQQWFILQELVVRELKRRYARSYLGVLWSVLHPLLSMMILSFIFSSMFQRSIENYPIYYLSGYLIWQTFSTATTHALSALADNRALLLKARLSPSLLVTARVATAFVNLGYSLIAYVVMLAVFGVGVHVRMLTAFFLFALLFLFTLGISYLLSCAYVFFGDIKHLYAVFLTLWMYCSAIFYPASQLEGLIRTVVHINPLFCFIDALRGIVLSGQLPDAGAFGVLVIWSVGALIVGRWVFQRSRREIVSRL</sequence>